<dbReference type="PANTHER" id="PTHR12150:SF13">
    <property type="entry name" value="METHYLTRANSFERASE C9ORF114-RELATED"/>
    <property type="match status" value="1"/>
</dbReference>
<dbReference type="GO" id="GO:0008168">
    <property type="term" value="F:methyltransferase activity"/>
    <property type="evidence" value="ECO:0007669"/>
    <property type="project" value="UniProtKB-KW"/>
</dbReference>
<feature type="compositionally biased region" description="Low complexity" evidence="6">
    <location>
        <begin position="21"/>
        <end position="34"/>
    </location>
</feature>
<dbReference type="InParanoid" id="A7TK06"/>
<keyword evidence="5" id="KW-0539">Nucleus</keyword>
<keyword evidence="3" id="KW-0489">Methyltransferase</keyword>
<evidence type="ECO:0000256" key="1">
    <source>
        <dbReference type="ARBA" id="ARBA00004123"/>
    </source>
</evidence>
<keyword evidence="8" id="KW-1185">Reference proteome</keyword>
<dbReference type="FunCoup" id="A7TK06">
    <property type="interactions" value="1022"/>
</dbReference>
<dbReference type="Gene3D" id="3.40.1280.10">
    <property type="match status" value="1"/>
</dbReference>
<dbReference type="SUPFAM" id="SSF75217">
    <property type="entry name" value="alpha/beta knot"/>
    <property type="match status" value="1"/>
</dbReference>
<dbReference type="Pfam" id="PF02598">
    <property type="entry name" value="Methyltrn_RNA_3"/>
    <property type="match status" value="1"/>
</dbReference>
<dbReference type="RefSeq" id="XP_001645210.1">
    <property type="nucleotide sequence ID" value="XM_001645160.1"/>
</dbReference>
<dbReference type="InterPro" id="IPR003750">
    <property type="entry name" value="Put_MeTrfase-C9orf114-like"/>
</dbReference>
<dbReference type="InterPro" id="IPR029028">
    <property type="entry name" value="Alpha/beta_knot_MTases"/>
</dbReference>
<feature type="region of interest" description="Disordered" evidence="6">
    <location>
        <begin position="1"/>
        <end position="38"/>
    </location>
</feature>
<dbReference type="FunFam" id="3.40.1280.10:FF:000040">
    <property type="entry name" value="YMR310C-like protein"/>
    <property type="match status" value="1"/>
</dbReference>
<dbReference type="PANTHER" id="PTHR12150">
    <property type="entry name" value="CLASS IV SAM-BINDING METHYLTRANSFERASE-RELATED"/>
    <property type="match status" value="1"/>
</dbReference>
<comment type="subcellular location">
    <subcellularLocation>
        <location evidence="1">Nucleus</location>
    </subcellularLocation>
</comment>
<evidence type="ECO:0000256" key="2">
    <source>
        <dbReference type="ARBA" id="ARBA00009841"/>
    </source>
</evidence>
<keyword evidence="4" id="KW-0808">Transferase</keyword>
<dbReference type="KEGG" id="vpo:Kpol_1060p5"/>
<evidence type="ECO:0000256" key="4">
    <source>
        <dbReference type="ARBA" id="ARBA00022679"/>
    </source>
</evidence>
<proteinExistence type="inferred from homology"/>
<dbReference type="GO" id="GO:0005634">
    <property type="term" value="C:nucleus"/>
    <property type="evidence" value="ECO:0007669"/>
    <property type="project" value="UniProtKB-SubCell"/>
</dbReference>
<feature type="compositionally biased region" description="Basic and acidic residues" evidence="6">
    <location>
        <begin position="1"/>
        <end position="20"/>
    </location>
</feature>
<evidence type="ECO:0000313" key="7">
    <source>
        <dbReference type="EMBL" id="EDO17352.1"/>
    </source>
</evidence>
<dbReference type="EMBL" id="DS480405">
    <property type="protein sequence ID" value="EDO17352.1"/>
    <property type="molecule type" value="Genomic_DNA"/>
</dbReference>
<name>A7TK06_VANPO</name>
<dbReference type="InterPro" id="IPR029026">
    <property type="entry name" value="tRNA_m1G_MTases_N"/>
</dbReference>
<dbReference type="STRING" id="436907.A7TK06"/>
<dbReference type="GO" id="GO:0032259">
    <property type="term" value="P:methylation"/>
    <property type="evidence" value="ECO:0007669"/>
    <property type="project" value="UniProtKB-KW"/>
</dbReference>
<protein>
    <submittedName>
        <fullName evidence="7">Uncharacterized protein</fullName>
    </submittedName>
</protein>
<gene>
    <name evidence="7" type="ORF">Kpol_1060p5</name>
</gene>
<reference evidence="7 8" key="1">
    <citation type="journal article" date="2007" name="Proc. Natl. Acad. Sci. U.S.A.">
        <title>Independent sorting-out of thousands of duplicated gene pairs in two yeast species descended from a whole-genome duplication.</title>
        <authorList>
            <person name="Scannell D.R."/>
            <person name="Frank A.C."/>
            <person name="Conant G.C."/>
            <person name="Byrne K.P."/>
            <person name="Woolfit M."/>
            <person name="Wolfe K.H."/>
        </authorList>
    </citation>
    <scope>NUCLEOTIDE SEQUENCE [LARGE SCALE GENOMIC DNA]</scope>
    <source>
        <strain evidence="8">ATCC 22028 / DSM 70294 / BCRC 21397 / CBS 2163 / NBRC 10782 / NRRL Y-8283 / UCD 57-17</strain>
    </source>
</reference>
<dbReference type="HOGENOM" id="CLU_061859_0_0_1"/>
<comment type="similarity">
    <text evidence="2">Belongs to the class IV-like SAM-binding methyltransferase superfamily.</text>
</comment>
<sequence>MAQKRKFNDNKKTNKDDTSKIKSNPKSKSSQPVLKKPKKSIKILSKTINYSICIPTSILDNCHNLEQITSTLYQIAKTATIYNVGEIVILQISKKSDNNNNDSGTSKNQKKLSDSVLIASLLQYFVTPPYLVNTVFKKDYHKYFKYASKLPRLSALPFMRYLDEDNGRYREGLTIRMSKPSSNNNSNKGKEFKQTKYVNVGKPEALELKTQLVPVNVRVTVDTIEKKVVSPQEAYGDFYGAQFSYGYHVRIAQSFGNVFTECSFKNGYSQAVWINSGDYYYNENLKKYNKIENNLGRIEKIIRSEPGNTDNMSNLLLVFGKWDHVKKSFNDSKDQFEGCEGAHQFFDGQLELPGTVPHGRIQIQDSCMISLTLLSTM</sequence>
<evidence type="ECO:0000256" key="3">
    <source>
        <dbReference type="ARBA" id="ARBA00022603"/>
    </source>
</evidence>
<dbReference type="AlphaFoldDB" id="A7TK06"/>
<evidence type="ECO:0000313" key="8">
    <source>
        <dbReference type="Proteomes" id="UP000000267"/>
    </source>
</evidence>
<organism evidence="8">
    <name type="scientific">Vanderwaltozyma polyspora (strain ATCC 22028 / DSM 70294 / BCRC 21397 / CBS 2163 / NBRC 10782 / NRRL Y-8283 / UCD 57-17)</name>
    <name type="common">Kluyveromyces polysporus</name>
    <dbReference type="NCBI Taxonomy" id="436907"/>
    <lineage>
        <taxon>Eukaryota</taxon>
        <taxon>Fungi</taxon>
        <taxon>Dikarya</taxon>
        <taxon>Ascomycota</taxon>
        <taxon>Saccharomycotina</taxon>
        <taxon>Saccharomycetes</taxon>
        <taxon>Saccharomycetales</taxon>
        <taxon>Saccharomycetaceae</taxon>
        <taxon>Vanderwaltozyma</taxon>
    </lineage>
</organism>
<dbReference type="eggNOG" id="KOG3925">
    <property type="taxonomic scope" value="Eukaryota"/>
</dbReference>
<evidence type="ECO:0000256" key="5">
    <source>
        <dbReference type="ARBA" id="ARBA00023242"/>
    </source>
</evidence>
<dbReference type="OMA" id="YGYHVRI"/>
<dbReference type="CDD" id="cd18086">
    <property type="entry name" value="HsC9orf114-like"/>
    <property type="match status" value="1"/>
</dbReference>
<accession>A7TK06</accession>
<dbReference type="OrthoDB" id="361029at2759"/>
<dbReference type="PhylomeDB" id="A7TK06"/>
<dbReference type="Proteomes" id="UP000000267">
    <property type="component" value="Unassembled WGS sequence"/>
</dbReference>
<dbReference type="GeneID" id="5545565"/>
<evidence type="ECO:0000256" key="6">
    <source>
        <dbReference type="SAM" id="MobiDB-lite"/>
    </source>
</evidence>